<dbReference type="Proteomes" id="UP000663866">
    <property type="component" value="Unassembled WGS sequence"/>
</dbReference>
<keyword evidence="2" id="KW-1185">Reference proteome</keyword>
<dbReference type="EMBL" id="CAJOBG010118824">
    <property type="protein sequence ID" value="CAF4770174.1"/>
    <property type="molecule type" value="Genomic_DNA"/>
</dbReference>
<dbReference type="AlphaFoldDB" id="A0A821MIN6"/>
<accession>A0A821MIN6</accession>
<reference evidence="1" key="1">
    <citation type="submission" date="2021-02" db="EMBL/GenBank/DDBJ databases">
        <authorList>
            <person name="Nowell W R."/>
        </authorList>
    </citation>
    <scope>NUCLEOTIDE SEQUENCE</scope>
</reference>
<organism evidence="1 2">
    <name type="scientific">Rotaria magnacalcarata</name>
    <dbReference type="NCBI Taxonomy" id="392030"/>
    <lineage>
        <taxon>Eukaryota</taxon>
        <taxon>Metazoa</taxon>
        <taxon>Spiralia</taxon>
        <taxon>Gnathifera</taxon>
        <taxon>Rotifera</taxon>
        <taxon>Eurotatoria</taxon>
        <taxon>Bdelloidea</taxon>
        <taxon>Philodinida</taxon>
        <taxon>Philodinidae</taxon>
        <taxon>Rotaria</taxon>
    </lineage>
</organism>
<protein>
    <submittedName>
        <fullName evidence="1">Uncharacterized protein</fullName>
    </submittedName>
</protein>
<feature type="non-terminal residue" evidence="1">
    <location>
        <position position="1"/>
    </location>
</feature>
<gene>
    <name evidence="1" type="ORF">OVN521_LOCUS50802</name>
</gene>
<evidence type="ECO:0000313" key="2">
    <source>
        <dbReference type="Proteomes" id="UP000663866"/>
    </source>
</evidence>
<proteinExistence type="predicted"/>
<sequence>TAPNGQKPSDEHGVQAVPVVLPELCDLLEFDEPPEFGGPSEIWDTPEFCDPFGHNVQG</sequence>
<name>A0A821MIN6_9BILA</name>
<evidence type="ECO:0000313" key="1">
    <source>
        <dbReference type="EMBL" id="CAF4770174.1"/>
    </source>
</evidence>
<comment type="caution">
    <text evidence="1">The sequence shown here is derived from an EMBL/GenBank/DDBJ whole genome shotgun (WGS) entry which is preliminary data.</text>
</comment>